<dbReference type="SMART" id="SM00239">
    <property type="entry name" value="C2"/>
    <property type="match status" value="1"/>
</dbReference>
<dbReference type="PROSITE" id="PS50004">
    <property type="entry name" value="C2"/>
    <property type="match status" value="1"/>
</dbReference>
<dbReference type="GO" id="GO:0005543">
    <property type="term" value="F:phospholipid binding"/>
    <property type="evidence" value="ECO:0007669"/>
    <property type="project" value="InterPro"/>
</dbReference>
<gene>
    <name evidence="2" type="ORF">KP509_20G089800</name>
</gene>
<dbReference type="SUPFAM" id="SSF49562">
    <property type="entry name" value="C2 domain (Calcium/lipid-binding domain, CaLB)"/>
    <property type="match status" value="1"/>
</dbReference>
<keyword evidence="3" id="KW-1185">Reference proteome</keyword>
<evidence type="ECO:0000313" key="2">
    <source>
        <dbReference type="EMBL" id="KAH7332485.1"/>
    </source>
</evidence>
<evidence type="ECO:0000313" key="3">
    <source>
        <dbReference type="Proteomes" id="UP000825935"/>
    </source>
</evidence>
<dbReference type="OMA" id="VHISKAG"/>
<dbReference type="InterPro" id="IPR035892">
    <property type="entry name" value="C2_domain_sf"/>
</dbReference>
<feature type="domain" description="C2" evidence="1">
    <location>
        <begin position="1"/>
        <end position="103"/>
    </location>
</feature>
<accession>A0A8T2SKE7</accession>
<proteinExistence type="predicted"/>
<dbReference type="Proteomes" id="UP000825935">
    <property type="component" value="Chromosome 20"/>
</dbReference>
<dbReference type="InterPro" id="IPR044518">
    <property type="entry name" value="ARF_GAP_AGD11/12/13"/>
</dbReference>
<dbReference type="Gene3D" id="2.60.40.150">
    <property type="entry name" value="C2 domain"/>
    <property type="match status" value="1"/>
</dbReference>
<evidence type="ECO:0000259" key="1">
    <source>
        <dbReference type="PROSITE" id="PS50004"/>
    </source>
</evidence>
<dbReference type="InterPro" id="IPR000008">
    <property type="entry name" value="C2_dom"/>
</dbReference>
<protein>
    <recommendedName>
        <fullName evidence="1">C2 domain-containing protein</fullName>
    </recommendedName>
</protein>
<reference evidence="2" key="1">
    <citation type="submission" date="2021-08" db="EMBL/GenBank/DDBJ databases">
        <title>WGS assembly of Ceratopteris richardii.</title>
        <authorList>
            <person name="Marchant D.B."/>
            <person name="Chen G."/>
            <person name="Jenkins J."/>
            <person name="Shu S."/>
            <person name="Leebens-Mack J."/>
            <person name="Grimwood J."/>
            <person name="Schmutz J."/>
            <person name="Soltis P."/>
            <person name="Soltis D."/>
            <person name="Chen Z.-H."/>
        </authorList>
    </citation>
    <scope>NUCLEOTIDE SEQUENCE</scope>
    <source>
        <strain evidence="2">Whitten #5841</strain>
        <tissue evidence="2">Leaf</tissue>
    </source>
</reference>
<dbReference type="EMBL" id="CM035425">
    <property type="protein sequence ID" value="KAH7332485.1"/>
    <property type="molecule type" value="Genomic_DNA"/>
</dbReference>
<dbReference type="PANTHER" id="PTHR46220:SF1">
    <property type="entry name" value="ADP-RIBOSYLATION FACTOR GTPASE-ACTIVATING PROTEIN AGD12"/>
    <property type="match status" value="1"/>
</dbReference>
<dbReference type="GO" id="GO:0005096">
    <property type="term" value="F:GTPase activator activity"/>
    <property type="evidence" value="ECO:0007669"/>
    <property type="project" value="InterPro"/>
</dbReference>
<dbReference type="AlphaFoldDB" id="A0A8T2SKE7"/>
<comment type="caution">
    <text evidence="2">The sequence shown here is derived from an EMBL/GenBank/DDBJ whole genome shotgun (WGS) entry which is preliminary data.</text>
</comment>
<organism evidence="2 3">
    <name type="scientific">Ceratopteris richardii</name>
    <name type="common">Triangle waterfern</name>
    <dbReference type="NCBI Taxonomy" id="49495"/>
    <lineage>
        <taxon>Eukaryota</taxon>
        <taxon>Viridiplantae</taxon>
        <taxon>Streptophyta</taxon>
        <taxon>Embryophyta</taxon>
        <taxon>Tracheophyta</taxon>
        <taxon>Polypodiopsida</taxon>
        <taxon>Polypodiidae</taxon>
        <taxon>Polypodiales</taxon>
        <taxon>Pteridineae</taxon>
        <taxon>Pteridaceae</taxon>
        <taxon>Parkerioideae</taxon>
        <taxon>Ceratopteris</taxon>
    </lineage>
</organism>
<dbReference type="PANTHER" id="PTHR46220">
    <property type="entry name" value="ADP-RIBOSYLATION FACTOR GTPASE-ACTIVATING PROTEIN AGD12"/>
    <property type="match status" value="1"/>
</dbReference>
<name>A0A8T2SKE7_CERRI</name>
<sequence>MVVVQGYVKIKVIKGTDLVVRDLFRSDPYVKLSIGEHEAKTRVIRNDLNPTWNEELVLAVPDPPLPLKLFVFDKDIFKADDKMGDAEIDLRTLISAAKLSAGLVFQEGMNVRKIVATPENYFAKDSVIKFRDAHIVQELTINLQHVEKGQIELELRWEPCNP</sequence>
<dbReference type="OrthoDB" id="270970at2759"/>
<dbReference type="Pfam" id="PF00168">
    <property type="entry name" value="C2"/>
    <property type="match status" value="1"/>
</dbReference>